<sequence>MNTNHRTLPIDTADARACTALIAGLPLTNAREAHQTLIRLLTGLAHRPPPAPAYLEVLEAMRAPLAFLQDELARTYAAKPLPPAPLEAENFRQVLALWQDMARAYAQVAQLGAGERPVQDRLALICQRCVHYAGQAVIEYFRARREPTPGSWIDLHGYYATAEEWGIDKTQVPEPLDEMRKSQSAADAYAAVLLVDLSNPFSRGAHELAWIRRWARRFAQFSAISPLGEPIETRAFGIDLMLDAGTRPLERLPRTENVRHFDTRQLAPTLQELLARLKEGARPAELGLGEDCPATTASRLLLQLYKPWCLNAIPRRFQRRGAHGQAQVCFGFEPIHFHVTGSEFQQPEHVRMYSRGDMERIWTFRDQIDPTRLNVRSNQVQLGYPLEHWAVADQSVSGFRLQRGIAGARIENGQLFCLKPPDGEHFLLAQVSWSLLHKDELFLGIHVLAGVPQGIAVRPTGLKVSPSERYVRAFLLPAVPALNETVSLVLPRGMYQPGRVIEAYTDRQASLRLEELLNQGPDFERTTFSRI</sequence>
<organism evidence="1 2">
    <name type="scientific">Candidatus Desulfobacillus denitrificans</name>
    <dbReference type="NCBI Taxonomy" id="2608985"/>
    <lineage>
        <taxon>Bacteria</taxon>
        <taxon>Pseudomonadati</taxon>
        <taxon>Pseudomonadota</taxon>
        <taxon>Betaproteobacteria</taxon>
        <taxon>Candidatus Desulfobacillus</taxon>
    </lineage>
</organism>
<accession>A0A809S7K6</accession>
<dbReference type="AlphaFoldDB" id="A0A809S7K6"/>
<evidence type="ECO:0000313" key="1">
    <source>
        <dbReference type="EMBL" id="BBO22341.1"/>
    </source>
</evidence>
<dbReference type="Proteomes" id="UP000662914">
    <property type="component" value="Chromosome"/>
</dbReference>
<evidence type="ECO:0008006" key="3">
    <source>
        <dbReference type="Google" id="ProtNLM"/>
    </source>
</evidence>
<protein>
    <recommendedName>
        <fullName evidence="3">PilZ domain-containing protein</fullName>
    </recommendedName>
</protein>
<evidence type="ECO:0000313" key="2">
    <source>
        <dbReference type="Proteomes" id="UP000662914"/>
    </source>
</evidence>
<dbReference type="KEGG" id="ddz:DSYM_30400"/>
<proteinExistence type="predicted"/>
<reference evidence="1" key="1">
    <citation type="journal article" name="DNA Res.">
        <title>The physiological potential of anammox bacteria as revealed by their core genome structure.</title>
        <authorList>
            <person name="Okubo T."/>
            <person name="Toyoda A."/>
            <person name="Fukuhara K."/>
            <person name="Uchiyama I."/>
            <person name="Harigaya Y."/>
            <person name="Kuroiwa M."/>
            <person name="Suzuki T."/>
            <person name="Murakami Y."/>
            <person name="Suwa Y."/>
            <person name="Takami H."/>
        </authorList>
    </citation>
    <scope>NUCLEOTIDE SEQUENCE</scope>
    <source>
        <strain evidence="1">317325-3</strain>
    </source>
</reference>
<name>A0A809S7K6_9PROT</name>
<gene>
    <name evidence="1" type="ORF">DSYM_30400</name>
</gene>
<dbReference type="EMBL" id="AP021857">
    <property type="protein sequence ID" value="BBO22341.1"/>
    <property type="molecule type" value="Genomic_DNA"/>
</dbReference>